<evidence type="ECO:0008006" key="3">
    <source>
        <dbReference type="Google" id="ProtNLM"/>
    </source>
</evidence>
<dbReference type="EnsemblPlants" id="TraesCS7B02G124900.1">
    <property type="protein sequence ID" value="TraesCS7B02G124900.1"/>
    <property type="gene ID" value="TraesCS7B02G124900"/>
</dbReference>
<evidence type="ECO:0000313" key="2">
    <source>
        <dbReference type="Proteomes" id="UP000019116"/>
    </source>
</evidence>
<protein>
    <recommendedName>
        <fullName evidence="3">FBD domain-containing protein</fullName>
    </recommendedName>
</protein>
<dbReference type="InterPro" id="IPR044997">
    <property type="entry name" value="F-box_plant"/>
</dbReference>
<dbReference type="Gramene" id="TraesCS7B03G0323600.1">
    <property type="protein sequence ID" value="TraesCS7B03G0323600.1.CDS"/>
    <property type="gene ID" value="TraesCS7B03G0323600"/>
</dbReference>
<sequence>MMWIQMEHPKQLTFTFRNLTNVGLFGIFPECDLRWTIFILEAAAALQNFRVCLLSRERHSCAKIAKCIAEKTNLVWEPLKDLKHLNLKVLQMSGFEEEDKVTNYIRLVMERTVGLKRIELHGEEPCEKCDDIDDIDPRKRSQVDEARRRWIKERLTHGPSSSVEIIIC</sequence>
<reference evidence="1" key="1">
    <citation type="submission" date="2018-08" db="EMBL/GenBank/DDBJ databases">
        <authorList>
            <person name="Rossello M."/>
        </authorList>
    </citation>
    <scope>NUCLEOTIDE SEQUENCE [LARGE SCALE GENOMIC DNA]</scope>
    <source>
        <strain evidence="1">cv. Chinese Spring</strain>
    </source>
</reference>
<dbReference type="AlphaFoldDB" id="A0A3B6SEX2"/>
<reference evidence="1" key="2">
    <citation type="submission" date="2018-10" db="UniProtKB">
        <authorList>
            <consortium name="EnsemblPlants"/>
        </authorList>
    </citation>
    <scope>IDENTIFICATION</scope>
</reference>
<organism evidence="1">
    <name type="scientific">Triticum aestivum</name>
    <name type="common">Wheat</name>
    <dbReference type="NCBI Taxonomy" id="4565"/>
    <lineage>
        <taxon>Eukaryota</taxon>
        <taxon>Viridiplantae</taxon>
        <taxon>Streptophyta</taxon>
        <taxon>Embryophyta</taxon>
        <taxon>Tracheophyta</taxon>
        <taxon>Spermatophyta</taxon>
        <taxon>Magnoliopsida</taxon>
        <taxon>Liliopsida</taxon>
        <taxon>Poales</taxon>
        <taxon>Poaceae</taxon>
        <taxon>BOP clade</taxon>
        <taxon>Pooideae</taxon>
        <taxon>Triticodae</taxon>
        <taxon>Triticeae</taxon>
        <taxon>Triticinae</taxon>
        <taxon>Triticum</taxon>
    </lineage>
</organism>
<dbReference type="Gramene" id="TraesCS7B02G124900.1">
    <property type="protein sequence ID" value="TraesCS7B02G124900.1"/>
    <property type="gene ID" value="TraesCS7B02G124900"/>
</dbReference>
<dbReference type="Proteomes" id="UP000019116">
    <property type="component" value="Chromosome 7B"/>
</dbReference>
<dbReference type="PANTHER" id="PTHR32153">
    <property type="entry name" value="OJ000223_09.16 PROTEIN"/>
    <property type="match status" value="1"/>
</dbReference>
<accession>A0A3B6SEX2</accession>
<evidence type="ECO:0000313" key="1">
    <source>
        <dbReference type="EnsemblPlants" id="TraesCS7B02G124900.1"/>
    </source>
</evidence>
<keyword evidence="2" id="KW-1185">Reference proteome</keyword>
<proteinExistence type="predicted"/>
<name>A0A3B6SEX2_WHEAT</name>